<dbReference type="GO" id="GO:0051879">
    <property type="term" value="F:Hsp90 protein binding"/>
    <property type="evidence" value="ECO:0007669"/>
    <property type="project" value="TreeGrafter"/>
</dbReference>
<keyword evidence="5" id="KW-1185">Reference proteome</keyword>
<name>A0AA38RLC6_9PEZI</name>
<evidence type="ECO:0000256" key="1">
    <source>
        <dbReference type="ARBA" id="ARBA00006133"/>
    </source>
</evidence>
<evidence type="ECO:0000256" key="2">
    <source>
        <dbReference type="SAM" id="MobiDB-lite"/>
    </source>
</evidence>
<gene>
    <name evidence="4" type="ORF">NKR23_g7387</name>
</gene>
<comment type="similarity">
    <text evidence="1">Belongs to the TEL2 family.</text>
</comment>
<dbReference type="GO" id="GO:0042162">
    <property type="term" value="F:telomeric DNA binding"/>
    <property type="evidence" value="ECO:0007669"/>
    <property type="project" value="TreeGrafter"/>
</dbReference>
<dbReference type="EMBL" id="JANBVO010000023">
    <property type="protein sequence ID" value="KAJ9142084.1"/>
    <property type="molecule type" value="Genomic_DNA"/>
</dbReference>
<dbReference type="Gene3D" id="1.25.40.720">
    <property type="entry name" value="Telomere length regulation protein 2, C-terminal domain"/>
    <property type="match status" value="2"/>
</dbReference>
<feature type="domain" description="Telomere length regulation protein conserved" evidence="3">
    <location>
        <begin position="607"/>
        <end position="718"/>
    </location>
</feature>
<dbReference type="GO" id="GO:0051083">
    <property type="term" value="P:'de novo' cotranslational protein folding"/>
    <property type="evidence" value="ECO:0007669"/>
    <property type="project" value="TreeGrafter"/>
</dbReference>
<feature type="compositionally biased region" description="Acidic residues" evidence="2">
    <location>
        <begin position="567"/>
        <end position="579"/>
    </location>
</feature>
<comment type="caution">
    <text evidence="4">The sequence shown here is derived from an EMBL/GenBank/DDBJ whole genome shotgun (WGS) entry which is preliminary data.</text>
</comment>
<accession>A0AA38RLC6</accession>
<dbReference type="FunFam" id="1.25.40.720:FF:000004">
    <property type="entry name" value="WGS project CABT00000000 data, contig 2.6"/>
    <property type="match status" value="1"/>
</dbReference>
<dbReference type="AlphaFoldDB" id="A0AA38RLC6"/>
<dbReference type="PANTHER" id="PTHR15830:SF10">
    <property type="entry name" value="TELOMERE LENGTH REGULATION PROTEIN TEL2 HOMOLOG"/>
    <property type="match status" value="1"/>
</dbReference>
<dbReference type="InterPro" id="IPR019337">
    <property type="entry name" value="Telomere_length_regulation_dom"/>
</dbReference>
<feature type="region of interest" description="Disordered" evidence="2">
    <location>
        <begin position="524"/>
        <end position="603"/>
    </location>
</feature>
<protein>
    <submittedName>
        <fullName evidence="4">Telomere length regulation protein</fullName>
    </submittedName>
</protein>
<reference evidence="4" key="1">
    <citation type="submission" date="2022-07" db="EMBL/GenBank/DDBJ databases">
        <title>Fungi with potential for degradation of polypropylene.</title>
        <authorList>
            <person name="Gostincar C."/>
        </authorList>
    </citation>
    <scope>NUCLEOTIDE SEQUENCE</scope>
    <source>
        <strain evidence="4">EXF-13308</strain>
    </source>
</reference>
<dbReference type="Pfam" id="PF10193">
    <property type="entry name" value="Telomere_reg-2"/>
    <property type="match status" value="1"/>
</dbReference>
<organism evidence="4 5">
    <name type="scientific">Pleurostoma richardsiae</name>
    <dbReference type="NCBI Taxonomy" id="41990"/>
    <lineage>
        <taxon>Eukaryota</taxon>
        <taxon>Fungi</taxon>
        <taxon>Dikarya</taxon>
        <taxon>Ascomycota</taxon>
        <taxon>Pezizomycotina</taxon>
        <taxon>Sordariomycetes</taxon>
        <taxon>Sordariomycetidae</taxon>
        <taxon>Calosphaeriales</taxon>
        <taxon>Pleurostomataceae</taxon>
        <taxon>Pleurostoma</taxon>
    </lineage>
</organism>
<dbReference type="Proteomes" id="UP001174694">
    <property type="component" value="Unassembled WGS sequence"/>
</dbReference>
<evidence type="ECO:0000259" key="3">
    <source>
        <dbReference type="Pfam" id="PF10193"/>
    </source>
</evidence>
<dbReference type="InterPro" id="IPR051970">
    <property type="entry name" value="TEL2_Regulation"/>
</dbReference>
<dbReference type="InterPro" id="IPR038528">
    <property type="entry name" value="TEL2_C_sf"/>
</dbReference>
<evidence type="ECO:0000313" key="4">
    <source>
        <dbReference type="EMBL" id="KAJ9142084.1"/>
    </source>
</evidence>
<evidence type="ECO:0000313" key="5">
    <source>
        <dbReference type="Proteomes" id="UP001174694"/>
    </source>
</evidence>
<sequence>MEGLLSQVSKTYRSEAQVQQPLLQEVQLSGGRTAASTRGSFQGGLFDEALEALRSEPDYETLIAVLKYLLAGGKTSGDSFSITVPGPQSAKAVQILVADIVPNYWVLLKESDTPAEKRNSTASDLDLLLHCLRSITGINAVLARLRTLLQERRAEKLDAQRTDTALNLPILLELLCDLLDGDDRVQQIWIAASSGMDKPQARRPLTQEVLNLLGGGKILSLAAEAQHVLAPKSSENSNGFWVADGAEYSKWLARNISEWARQISHNPEDDAKLCSDFLGKALRLGYADDVVKHFVNELLLKDDISAETFRKVFSHLPALEQRKILFSIFKFLSERFLNSLELQNPSTPDAIISGVARVITRLVGDSQVARDHLVAWSTNSTGAGLGDGVGIRRAVLAVLSQDRDSILTVLEKSLSQFGDQLYIKHSPILQQEVHVQVLLISASYVNRLAPVKLSLLTKSGSFMNAISNRLAASQTRVRFLGMIVGEALSSLVNKGDKKLNFNMEETNSEEAEWLKGLTHVTDPIGPMDPLVTDKTTTGAATARKARVQPKLPKQPPPPPSKAKAIIEEVDSEESEDDDLVPYAKPESDEEDSDDDPTTVRRDKPKAPVYIRDLIIYLRDAENYDRQKLALTTAPILIRRKANYGTEVKEHAEELASLLIGLEDKYELEDFYNLKLQGMVALVVAHPQKMGPWFAKTFFDGDYSISQRASVLTVLGLSAREISGFETSEYAHAASFPSKTLPERIEKLYLGPETSQGKLQSSSSLKALPSNALDSISRSLTSNFLAPLAAGAADAATGPDVLKLSTFTSRLQEKSSSSVSGSRPAAPRPRVRAIPNTTAQLICTSFFFPLTARFQHALHSTASRARGIVFQPFLLALYLRTLALLLHAAGPSTLALPDMTSELWGLLLGSGVRAHAAGDLGVTHAVLFALLTLLEVNADRLRDLCRDNGREVVETQEWVAQVFEKTRGEDGGEENEVKMLAAGVLIRLREGMDKYRMLLVGDMI</sequence>
<dbReference type="PANTHER" id="PTHR15830">
    <property type="entry name" value="TELOMERE LENGTH REGULATION PROTEIN TEL2 FAMILY MEMBER"/>
    <property type="match status" value="1"/>
</dbReference>
<proteinExistence type="inferred from homology"/>
<feature type="compositionally biased region" description="Acidic residues" evidence="2">
    <location>
        <begin position="587"/>
        <end position="596"/>
    </location>
</feature>
<dbReference type="GO" id="GO:0005829">
    <property type="term" value="C:cytosol"/>
    <property type="evidence" value="ECO:0007669"/>
    <property type="project" value="TreeGrafter"/>
</dbReference>